<protein>
    <submittedName>
        <fullName evidence="3">Uncharacterized protein</fullName>
    </submittedName>
</protein>
<dbReference type="EMBL" id="JAIQCJ010000020">
    <property type="protein sequence ID" value="KAJ8798626.1"/>
    <property type="molecule type" value="Genomic_DNA"/>
</dbReference>
<evidence type="ECO:0000256" key="2">
    <source>
        <dbReference type="SAM" id="MobiDB-lite"/>
    </source>
</evidence>
<proteinExistence type="predicted"/>
<evidence type="ECO:0000313" key="4">
    <source>
        <dbReference type="Proteomes" id="UP001159641"/>
    </source>
</evidence>
<sequence>MIDPKTLDTVTELESEVSQQSTVEDNLEIKPHQKIIEDQNQSKMQLLQSLQEQKQKNPKYQHKQMNIKHNQLFLAKGEEMENLQNAIEQIKAQPLEKSQHTPTEHSDTFQVTEVQSLNIENGNEKHDLSKAETERSVQGIKEQKLEIKLLTEKKKLPF</sequence>
<evidence type="ECO:0000256" key="1">
    <source>
        <dbReference type="SAM" id="Coils"/>
    </source>
</evidence>
<name>A0AB34I0R5_ESCRO</name>
<dbReference type="AlphaFoldDB" id="A0AB34I0R5"/>
<feature type="coiled-coil region" evidence="1">
    <location>
        <begin position="36"/>
        <end position="134"/>
    </location>
</feature>
<keyword evidence="1" id="KW-0175">Coiled coil</keyword>
<accession>A0AB34I0R5</accession>
<organism evidence="3 4">
    <name type="scientific">Eschrichtius robustus</name>
    <name type="common">California gray whale</name>
    <name type="synonym">Eschrichtius gibbosus</name>
    <dbReference type="NCBI Taxonomy" id="9764"/>
    <lineage>
        <taxon>Eukaryota</taxon>
        <taxon>Metazoa</taxon>
        <taxon>Chordata</taxon>
        <taxon>Craniata</taxon>
        <taxon>Vertebrata</taxon>
        <taxon>Euteleostomi</taxon>
        <taxon>Mammalia</taxon>
        <taxon>Eutheria</taxon>
        <taxon>Laurasiatheria</taxon>
        <taxon>Artiodactyla</taxon>
        <taxon>Whippomorpha</taxon>
        <taxon>Cetacea</taxon>
        <taxon>Mysticeti</taxon>
        <taxon>Eschrichtiidae</taxon>
        <taxon>Eschrichtius</taxon>
    </lineage>
</organism>
<keyword evidence="4" id="KW-1185">Reference proteome</keyword>
<dbReference type="Proteomes" id="UP001159641">
    <property type="component" value="Unassembled WGS sequence"/>
</dbReference>
<comment type="caution">
    <text evidence="3">The sequence shown here is derived from an EMBL/GenBank/DDBJ whole genome shotgun (WGS) entry which is preliminary data.</text>
</comment>
<evidence type="ECO:0000313" key="3">
    <source>
        <dbReference type="EMBL" id="KAJ8798626.1"/>
    </source>
</evidence>
<reference evidence="3 4" key="1">
    <citation type="submission" date="2022-11" db="EMBL/GenBank/DDBJ databases">
        <title>Whole genome sequence of Eschrichtius robustus ER-17-0199.</title>
        <authorList>
            <person name="Bruniche-Olsen A."/>
            <person name="Black A.N."/>
            <person name="Fields C.J."/>
            <person name="Walden K."/>
            <person name="Dewoody J.A."/>
        </authorList>
    </citation>
    <scope>NUCLEOTIDE SEQUENCE [LARGE SCALE GENOMIC DNA]</scope>
    <source>
        <strain evidence="3">ER-17-0199</strain>
        <tissue evidence="3">Blubber</tissue>
    </source>
</reference>
<feature type="region of interest" description="Disordered" evidence="2">
    <location>
        <begin position="1"/>
        <end position="28"/>
    </location>
</feature>
<gene>
    <name evidence="3" type="ORF">J1605_016429</name>
</gene>